<comment type="caution">
    <text evidence="3">The sequence shown here is derived from an EMBL/GenBank/DDBJ whole genome shotgun (WGS) entry which is preliminary data.</text>
</comment>
<name>A0A4R4WA14_9ACTN</name>
<dbReference type="InterPro" id="IPR015330">
    <property type="entry name" value="DNA_primase/pol_bifunc_N"/>
</dbReference>
<reference evidence="3 4" key="1">
    <citation type="submission" date="2019-03" db="EMBL/GenBank/DDBJ databases">
        <title>Draft genome sequences of novel Actinobacteria.</title>
        <authorList>
            <person name="Sahin N."/>
            <person name="Ay H."/>
            <person name="Saygin H."/>
        </authorList>
    </citation>
    <scope>NUCLEOTIDE SEQUENCE [LARGE SCALE GENOMIC DNA]</scope>
    <source>
        <strain evidence="3 4">KC712</strain>
    </source>
</reference>
<gene>
    <name evidence="3" type="ORF">E1294_42495</name>
</gene>
<dbReference type="AlphaFoldDB" id="A0A4R4WA14"/>
<accession>A0A4R4WA14</accession>
<dbReference type="OrthoDB" id="3218228at2"/>
<evidence type="ECO:0000313" key="4">
    <source>
        <dbReference type="Proteomes" id="UP000294543"/>
    </source>
</evidence>
<proteinExistence type="predicted"/>
<evidence type="ECO:0000313" key="3">
    <source>
        <dbReference type="EMBL" id="TDD13013.1"/>
    </source>
</evidence>
<dbReference type="EMBL" id="SMKP01000189">
    <property type="protein sequence ID" value="TDD13013.1"/>
    <property type="molecule type" value="Genomic_DNA"/>
</dbReference>
<evidence type="ECO:0000259" key="2">
    <source>
        <dbReference type="SMART" id="SM00943"/>
    </source>
</evidence>
<evidence type="ECO:0000256" key="1">
    <source>
        <dbReference type="SAM" id="MobiDB-lite"/>
    </source>
</evidence>
<feature type="region of interest" description="Disordered" evidence="1">
    <location>
        <begin position="1"/>
        <end position="21"/>
    </location>
</feature>
<dbReference type="Pfam" id="PF09250">
    <property type="entry name" value="Prim-Pol"/>
    <property type="match status" value="1"/>
</dbReference>
<dbReference type="SMART" id="SM00943">
    <property type="entry name" value="Prim-Pol"/>
    <property type="match status" value="1"/>
</dbReference>
<sequence>MRRDDVTPYAPLEEAGPRRPLSSQPLDIARWCAAQGWPVHPLAPGRKTPARNCDACHVPEHRATGCRCLQQGRWCHGFHAATLDSERINTWWRTRPDFGVGVACGPAALVVIDIDAHTAPIPDRNRLLPGIAIAPRVDLTGLATGFDTLALLAALRSAPHPAADTATLRVRTPSGGLHVWYRPEPGHIFRCSTGSSSSRALAWQVDVRAHGGYIVAPGTRTKDGTYTVVGECHVPAQLPRWLAQELARTGHTSAPAPSSHQVASIPPRARRAVIEAGGRHSAAERLLHRLLADVEACSAFPQGAGFTAKLNRAAYTAGGLVAGGYLSMQDAQTNLANSAHHARPGQESRSNKIIATGLSRGASRPLYLQERR</sequence>
<keyword evidence="4" id="KW-1185">Reference proteome</keyword>
<organism evidence="3 4">
    <name type="scientific">Nonomuraea diastatica</name>
    <dbReference type="NCBI Taxonomy" id="1848329"/>
    <lineage>
        <taxon>Bacteria</taxon>
        <taxon>Bacillati</taxon>
        <taxon>Actinomycetota</taxon>
        <taxon>Actinomycetes</taxon>
        <taxon>Streptosporangiales</taxon>
        <taxon>Streptosporangiaceae</taxon>
        <taxon>Nonomuraea</taxon>
    </lineage>
</organism>
<dbReference type="SUPFAM" id="SSF56747">
    <property type="entry name" value="Prim-pol domain"/>
    <property type="match status" value="1"/>
</dbReference>
<feature type="region of interest" description="Disordered" evidence="1">
    <location>
        <begin position="336"/>
        <end position="355"/>
    </location>
</feature>
<protein>
    <submittedName>
        <fullName evidence="3">Bifunctional DNA primase/polymerase</fullName>
    </submittedName>
</protein>
<dbReference type="RefSeq" id="WP_132516856.1">
    <property type="nucleotide sequence ID" value="NZ_SMKP01000189.1"/>
</dbReference>
<dbReference type="Proteomes" id="UP000294543">
    <property type="component" value="Unassembled WGS sequence"/>
</dbReference>
<feature type="domain" description="DNA primase/polymerase bifunctional N-terminal" evidence="2">
    <location>
        <begin position="29"/>
        <end position="242"/>
    </location>
</feature>
<dbReference type="CDD" id="cd04859">
    <property type="entry name" value="Prim_Pol"/>
    <property type="match status" value="1"/>
</dbReference>